<dbReference type="Pfam" id="PF24364">
    <property type="entry name" value="DUF7520"/>
    <property type="match status" value="1"/>
</dbReference>
<gene>
    <name evidence="3" type="ORF">J07HQW1_02572</name>
</gene>
<dbReference type="EMBL" id="KE356560">
    <property type="protein sequence ID" value="ERG92528.1"/>
    <property type="molecule type" value="Genomic_DNA"/>
</dbReference>
<evidence type="ECO:0000313" key="3">
    <source>
        <dbReference type="EMBL" id="ERG92528.1"/>
    </source>
</evidence>
<evidence type="ECO:0008006" key="5">
    <source>
        <dbReference type="Google" id="ProtNLM"/>
    </source>
</evidence>
<name>U1N7S2_9EURY</name>
<proteinExistence type="predicted"/>
<feature type="compositionally biased region" description="Low complexity" evidence="1">
    <location>
        <begin position="18"/>
        <end position="48"/>
    </location>
</feature>
<protein>
    <recommendedName>
        <fullName evidence="5">Cox cluster protein</fullName>
    </recommendedName>
</protein>
<feature type="region of interest" description="Disordered" evidence="1">
    <location>
        <begin position="1"/>
        <end position="48"/>
    </location>
</feature>
<dbReference type="AlphaFoldDB" id="U1N7S2"/>
<accession>U1N7S2</accession>
<keyword evidence="2" id="KW-0812">Transmembrane</keyword>
<dbReference type="HOGENOM" id="CLU_1754682_0_0_2"/>
<dbReference type="InterPro" id="IPR055942">
    <property type="entry name" value="DUF7520"/>
</dbReference>
<dbReference type="Proteomes" id="UP000030649">
    <property type="component" value="Unassembled WGS sequence"/>
</dbReference>
<keyword evidence="2" id="KW-0472">Membrane</keyword>
<keyword evidence="2" id="KW-1133">Transmembrane helix</keyword>
<feature type="transmembrane region" description="Helical" evidence="2">
    <location>
        <begin position="99"/>
        <end position="121"/>
    </location>
</feature>
<organism evidence="3 4">
    <name type="scientific">Haloquadratum walsbyi J07HQW1</name>
    <dbReference type="NCBI Taxonomy" id="1238424"/>
    <lineage>
        <taxon>Archaea</taxon>
        <taxon>Methanobacteriati</taxon>
        <taxon>Methanobacteriota</taxon>
        <taxon>Stenosarchaea group</taxon>
        <taxon>Halobacteria</taxon>
        <taxon>Halobacteriales</taxon>
        <taxon>Haloferacaceae</taxon>
        <taxon>Haloquadratum</taxon>
    </lineage>
</organism>
<evidence type="ECO:0000256" key="2">
    <source>
        <dbReference type="SAM" id="Phobius"/>
    </source>
</evidence>
<reference evidence="3 4" key="1">
    <citation type="journal article" date="2013" name="PLoS ONE">
        <title>Assembly-driven community genomics of a hypersaline microbial ecosystem.</title>
        <authorList>
            <person name="Podell S."/>
            <person name="Ugalde J.A."/>
            <person name="Narasingarao P."/>
            <person name="Banfield J.F."/>
            <person name="Heidelberg K.B."/>
            <person name="Allen E.E."/>
        </authorList>
    </citation>
    <scope>NUCLEOTIDE SEQUENCE [LARGE SCALE GENOMIC DNA]</scope>
    <source>
        <strain evidence="4">J07HQW1</strain>
    </source>
</reference>
<feature type="compositionally biased region" description="Polar residues" evidence="1">
    <location>
        <begin position="1"/>
        <end position="16"/>
    </location>
</feature>
<evidence type="ECO:0000256" key="1">
    <source>
        <dbReference type="SAM" id="MobiDB-lite"/>
    </source>
</evidence>
<feature type="transmembrane region" description="Helical" evidence="2">
    <location>
        <begin position="53"/>
        <end position="72"/>
    </location>
</feature>
<evidence type="ECO:0000313" key="4">
    <source>
        <dbReference type="Proteomes" id="UP000030649"/>
    </source>
</evidence>
<sequence length="141" mass="14433">MTSAEETAASTSNDTDGSADTESTVTAEESSSKGSQTQASSSSQGQPGLGRRILLTLGGIVIILSAGIGWLVGSNAAQSVARTEIFQMSVAIPTTPLSLSLYGTIVSALLIGVLFGLVSVASRIEDQDDISVDTTSTDRDY</sequence>